<protein>
    <recommendedName>
        <fullName evidence="14">Coproporphyrinogen-III oxidase</fullName>
        <ecNumber evidence="14">1.3.98.3</ecNumber>
    </recommendedName>
</protein>
<dbReference type="SFLD" id="SFLDG01065">
    <property type="entry name" value="anaerobic_coproporphyrinogen-I"/>
    <property type="match status" value="1"/>
</dbReference>
<evidence type="ECO:0000256" key="1">
    <source>
        <dbReference type="ARBA" id="ARBA00004496"/>
    </source>
</evidence>
<dbReference type="UniPathway" id="UPA00251">
    <property type="reaction ID" value="UER00323"/>
</dbReference>
<dbReference type="SFLD" id="SFLDS00029">
    <property type="entry name" value="Radical_SAM"/>
    <property type="match status" value="1"/>
</dbReference>
<keyword evidence="9 14" id="KW-0560">Oxidoreductase</keyword>
<accession>A0A2S5A9S1</accession>
<evidence type="ECO:0000256" key="12">
    <source>
        <dbReference type="ARBA" id="ARBA00023244"/>
    </source>
</evidence>
<evidence type="ECO:0000256" key="8">
    <source>
        <dbReference type="ARBA" id="ARBA00022723"/>
    </source>
</evidence>
<feature type="binding site" evidence="15">
    <location>
        <position position="184"/>
    </location>
    <ligand>
        <name>S-adenosyl-L-methionine</name>
        <dbReference type="ChEBI" id="CHEBI:59789"/>
        <label>2</label>
    </ligand>
</feature>
<dbReference type="Gene3D" id="3.20.20.70">
    <property type="entry name" value="Aldolase class I"/>
    <property type="match status" value="1"/>
</dbReference>
<evidence type="ECO:0000259" key="17">
    <source>
        <dbReference type="PROSITE" id="PS51918"/>
    </source>
</evidence>
<feature type="domain" description="Radical SAM core" evidence="17">
    <location>
        <begin position="46"/>
        <end position="280"/>
    </location>
</feature>
<dbReference type="InterPro" id="IPR034505">
    <property type="entry name" value="Coproporphyrinogen-III_oxidase"/>
</dbReference>
<dbReference type="RefSeq" id="WP_103787430.1">
    <property type="nucleotide sequence ID" value="NZ_PQVF01000001.1"/>
</dbReference>
<feature type="binding site" evidence="15">
    <location>
        <position position="209"/>
    </location>
    <ligand>
        <name>S-adenosyl-L-methionine</name>
        <dbReference type="ChEBI" id="CHEBI:59789"/>
        <label>2</label>
    </ligand>
</feature>
<dbReference type="EMBL" id="PQVF01000001">
    <property type="protein sequence ID" value="POY39328.1"/>
    <property type="molecule type" value="Genomic_DNA"/>
</dbReference>
<comment type="subunit">
    <text evidence="4">Monomer.</text>
</comment>
<dbReference type="InterPro" id="IPR058240">
    <property type="entry name" value="rSAM_sf"/>
</dbReference>
<comment type="caution">
    <text evidence="18">The sequence shown here is derived from an EMBL/GenBank/DDBJ whole genome shotgun (WGS) entry which is preliminary data.</text>
</comment>
<dbReference type="SUPFAM" id="SSF102114">
    <property type="entry name" value="Radical SAM enzymes"/>
    <property type="match status" value="1"/>
</dbReference>
<evidence type="ECO:0000256" key="13">
    <source>
        <dbReference type="ARBA" id="ARBA00048321"/>
    </source>
</evidence>
<evidence type="ECO:0000256" key="5">
    <source>
        <dbReference type="ARBA" id="ARBA00022485"/>
    </source>
</evidence>
<name>A0A2S5A9S1_9SPHI</name>
<evidence type="ECO:0000313" key="18">
    <source>
        <dbReference type="EMBL" id="POY39328.1"/>
    </source>
</evidence>
<dbReference type="PIRSF" id="PIRSF000167">
    <property type="entry name" value="HemN"/>
    <property type="match status" value="1"/>
</dbReference>
<dbReference type="NCBIfam" id="TIGR00538">
    <property type="entry name" value="hemN"/>
    <property type="match status" value="1"/>
</dbReference>
<dbReference type="Gene3D" id="1.10.10.920">
    <property type="match status" value="1"/>
</dbReference>
<dbReference type="GO" id="GO:0004109">
    <property type="term" value="F:coproporphyrinogen oxidase activity"/>
    <property type="evidence" value="ECO:0007669"/>
    <property type="project" value="InterPro"/>
</dbReference>
<organism evidence="18 19">
    <name type="scientific">Solitalea longa</name>
    <dbReference type="NCBI Taxonomy" id="2079460"/>
    <lineage>
        <taxon>Bacteria</taxon>
        <taxon>Pseudomonadati</taxon>
        <taxon>Bacteroidota</taxon>
        <taxon>Sphingobacteriia</taxon>
        <taxon>Sphingobacteriales</taxon>
        <taxon>Sphingobacteriaceae</taxon>
        <taxon>Solitalea</taxon>
    </lineage>
</organism>
<evidence type="ECO:0000256" key="9">
    <source>
        <dbReference type="ARBA" id="ARBA00023002"/>
    </source>
</evidence>
<sequence length="454" mass="52752">MNPKLLHKYNVPGPRYTSYPTVPYWDEQNFSILNWKESLVQTFRKSNATEGISLYIHLPFCESLCTFCGCNKRITTNHAVESPYIEALLKEWKLYVDLFNARPIIKEIHLGGGTPTFFRPEQLSRLIDGIFELADRSETWDFSFEGHPNNTSYEHLQTLFDLGFRRVSFGVQDYTPEVQKAIHRIQPYENVKRVHNWAREIGYTSIGHDLIFGLPKQSRLSIAETIEKTNRLKPDRIAFYSYAHVPWIKGNGQRGFDDSDLPKDDEKRSLYNLGKLLFEENGYTEIGMDHFAMPTDSLYNSLQSKNLHRNFMGYTSSKTQLMIGLGVSSIGDSWYAFSQNVKTLEGYYELLALDKLPVLRGHLLNDEDLVIRKHILNLMCNLETSWENKEMQFTELPEVIASLKEMETDELIYFTEKGLKVTEEGIPFVRNICMAFDLRLVRKQPETRLFSMTI</sequence>
<keyword evidence="5 14" id="KW-0004">4Fe-4S</keyword>
<feature type="binding site" evidence="15">
    <location>
        <begin position="67"/>
        <end position="69"/>
    </location>
    <ligand>
        <name>S-adenosyl-L-methionine</name>
        <dbReference type="ChEBI" id="CHEBI:59789"/>
        <label>2</label>
    </ligand>
</feature>
<dbReference type="EC" id="1.3.98.3" evidence="14"/>
<comment type="cofactor">
    <cofactor evidence="14 16">
        <name>[4Fe-4S] cluster</name>
        <dbReference type="ChEBI" id="CHEBI:49883"/>
    </cofactor>
    <text evidence="14 16">Binds 1 [4Fe-4S] cluster. The cluster is coordinated with 3 cysteines and an exchangeable S-adenosyl-L-methionine.</text>
</comment>
<evidence type="ECO:0000256" key="2">
    <source>
        <dbReference type="ARBA" id="ARBA00004785"/>
    </source>
</evidence>
<dbReference type="CDD" id="cd01335">
    <property type="entry name" value="Radical_SAM"/>
    <property type="match status" value="1"/>
</dbReference>
<dbReference type="Pfam" id="PF04055">
    <property type="entry name" value="Radical_SAM"/>
    <property type="match status" value="1"/>
</dbReference>
<gene>
    <name evidence="18" type="primary">hemN</name>
    <name evidence="18" type="ORF">C3K47_02180</name>
</gene>
<keyword evidence="7 14" id="KW-0949">S-adenosyl-L-methionine</keyword>
<dbReference type="GO" id="GO:0051539">
    <property type="term" value="F:4 iron, 4 sulfur cluster binding"/>
    <property type="evidence" value="ECO:0007669"/>
    <property type="project" value="UniProtKB-KW"/>
</dbReference>
<feature type="binding site" evidence="16">
    <location>
        <position position="61"/>
    </location>
    <ligand>
        <name>[4Fe-4S] cluster</name>
        <dbReference type="ChEBI" id="CHEBI:49883"/>
        <note>4Fe-4S-S-AdoMet</note>
    </ligand>
</feature>
<evidence type="ECO:0000256" key="4">
    <source>
        <dbReference type="ARBA" id="ARBA00011245"/>
    </source>
</evidence>
<evidence type="ECO:0000313" key="19">
    <source>
        <dbReference type="Proteomes" id="UP000236893"/>
    </source>
</evidence>
<keyword evidence="12 14" id="KW-0627">Porphyrin biosynthesis</keyword>
<evidence type="ECO:0000256" key="3">
    <source>
        <dbReference type="ARBA" id="ARBA00005493"/>
    </source>
</evidence>
<keyword evidence="11 14" id="KW-0411">Iron-sulfur</keyword>
<keyword evidence="8 14" id="KW-0479">Metal-binding</keyword>
<proteinExistence type="inferred from homology"/>
<dbReference type="PANTHER" id="PTHR13932:SF6">
    <property type="entry name" value="OXYGEN-INDEPENDENT COPROPORPHYRINOGEN III OXIDASE"/>
    <property type="match status" value="1"/>
</dbReference>
<dbReference type="InterPro" id="IPR006638">
    <property type="entry name" value="Elp3/MiaA/NifB-like_rSAM"/>
</dbReference>
<feature type="binding site" evidence="15">
    <location>
        <position position="112"/>
    </location>
    <ligand>
        <name>S-adenosyl-L-methionine</name>
        <dbReference type="ChEBI" id="CHEBI:59789"/>
        <label>1</label>
    </ligand>
</feature>
<dbReference type="Proteomes" id="UP000236893">
    <property type="component" value="Unassembled WGS sequence"/>
</dbReference>
<comment type="catalytic activity">
    <reaction evidence="13 14">
        <text>coproporphyrinogen III + 2 S-adenosyl-L-methionine = protoporphyrinogen IX + 2 5'-deoxyadenosine + 2 L-methionine + 2 CO2</text>
        <dbReference type="Rhea" id="RHEA:15425"/>
        <dbReference type="ChEBI" id="CHEBI:16526"/>
        <dbReference type="ChEBI" id="CHEBI:17319"/>
        <dbReference type="ChEBI" id="CHEBI:57307"/>
        <dbReference type="ChEBI" id="CHEBI:57309"/>
        <dbReference type="ChEBI" id="CHEBI:57844"/>
        <dbReference type="ChEBI" id="CHEBI:59789"/>
        <dbReference type="EC" id="1.3.98.3"/>
    </reaction>
</comment>
<dbReference type="PANTHER" id="PTHR13932">
    <property type="entry name" value="COPROPORPHYRINIGEN III OXIDASE"/>
    <property type="match status" value="1"/>
</dbReference>
<reference evidence="18 19" key="1">
    <citation type="submission" date="2018-01" db="EMBL/GenBank/DDBJ databases">
        <authorList>
            <person name="Gaut B.S."/>
            <person name="Morton B.R."/>
            <person name="Clegg M.T."/>
            <person name="Duvall M.R."/>
        </authorList>
    </citation>
    <scope>NUCLEOTIDE SEQUENCE [LARGE SCALE GENOMIC DNA]</scope>
    <source>
        <strain evidence="18 19">HR-AV</strain>
    </source>
</reference>
<feature type="binding site" evidence="15">
    <location>
        <position position="330"/>
    </location>
    <ligand>
        <name>S-adenosyl-L-methionine</name>
        <dbReference type="ChEBI" id="CHEBI:59789"/>
        <label>1</label>
    </ligand>
</feature>
<comment type="subcellular location">
    <subcellularLocation>
        <location evidence="1 14">Cytoplasm</location>
    </subcellularLocation>
</comment>
<feature type="binding site" evidence="15">
    <location>
        <begin position="113"/>
        <end position="114"/>
    </location>
    <ligand>
        <name>S-adenosyl-L-methionine</name>
        <dbReference type="ChEBI" id="CHEBI:59789"/>
        <label>2</label>
    </ligand>
</feature>
<evidence type="ECO:0000256" key="16">
    <source>
        <dbReference type="PIRSR" id="PIRSR000167-2"/>
    </source>
</evidence>
<feature type="binding site" evidence="16">
    <location>
        <position position="65"/>
    </location>
    <ligand>
        <name>[4Fe-4S] cluster</name>
        <dbReference type="ChEBI" id="CHEBI:49883"/>
        <note>4Fe-4S-S-AdoMet</note>
    </ligand>
</feature>
<dbReference type="InterPro" id="IPR007197">
    <property type="entry name" value="rSAM"/>
</dbReference>
<dbReference type="InterPro" id="IPR004558">
    <property type="entry name" value="Coprogen_oxidase_HemN"/>
</dbReference>
<keyword evidence="10 14" id="KW-0408">Iron</keyword>
<feature type="binding site" evidence="15">
    <location>
        <position position="243"/>
    </location>
    <ligand>
        <name>S-adenosyl-L-methionine</name>
        <dbReference type="ChEBI" id="CHEBI:59789"/>
        <label>2</label>
    </ligand>
</feature>
<dbReference type="AlphaFoldDB" id="A0A2S5A9S1"/>
<keyword evidence="19" id="KW-1185">Reference proteome</keyword>
<feature type="binding site" evidence="15">
    <location>
        <position position="55"/>
    </location>
    <ligand>
        <name>S-adenosyl-L-methionine</name>
        <dbReference type="ChEBI" id="CHEBI:59789"/>
        <label>1</label>
    </ligand>
</feature>
<dbReference type="GO" id="GO:0051989">
    <property type="term" value="F:coproporphyrinogen dehydrogenase activity"/>
    <property type="evidence" value="ECO:0007669"/>
    <property type="project" value="UniProtKB-EC"/>
</dbReference>
<evidence type="ECO:0000256" key="7">
    <source>
        <dbReference type="ARBA" id="ARBA00022691"/>
    </source>
</evidence>
<comment type="similarity">
    <text evidence="3 14">Belongs to the anaerobic coproporphyrinogen-III oxidase family.</text>
</comment>
<dbReference type="PROSITE" id="PS51918">
    <property type="entry name" value="RADICAL_SAM"/>
    <property type="match status" value="1"/>
</dbReference>
<dbReference type="SFLD" id="SFLDG01082">
    <property type="entry name" value="B12-binding_domain_containing"/>
    <property type="match status" value="1"/>
</dbReference>
<dbReference type="GO" id="GO:0006782">
    <property type="term" value="P:protoporphyrinogen IX biosynthetic process"/>
    <property type="evidence" value="ECO:0007669"/>
    <property type="project" value="UniProtKB-UniPathway"/>
</dbReference>
<evidence type="ECO:0000256" key="11">
    <source>
        <dbReference type="ARBA" id="ARBA00023014"/>
    </source>
</evidence>
<dbReference type="InterPro" id="IPR013785">
    <property type="entry name" value="Aldolase_TIM"/>
</dbReference>
<comment type="pathway">
    <text evidence="2 14">Porphyrin-containing compound metabolism; protoporphyrin-IX biosynthesis; protoporphyrinogen-IX from coproporphyrinogen-III (AdoMet route): step 1/1.</text>
</comment>
<evidence type="ECO:0000256" key="6">
    <source>
        <dbReference type="ARBA" id="ARBA00022490"/>
    </source>
</evidence>
<keyword evidence="6 14" id="KW-0963">Cytoplasm</keyword>
<dbReference type="GO" id="GO:0046872">
    <property type="term" value="F:metal ion binding"/>
    <property type="evidence" value="ECO:0007669"/>
    <property type="project" value="UniProtKB-KW"/>
</dbReference>
<evidence type="ECO:0000256" key="15">
    <source>
        <dbReference type="PIRSR" id="PIRSR000167-1"/>
    </source>
</evidence>
<feature type="binding site" evidence="15">
    <location>
        <position position="172"/>
    </location>
    <ligand>
        <name>S-adenosyl-L-methionine</name>
        <dbReference type="ChEBI" id="CHEBI:59789"/>
        <label>2</label>
    </ligand>
</feature>
<dbReference type="OrthoDB" id="9808022at2"/>
<dbReference type="GO" id="GO:0005737">
    <property type="term" value="C:cytoplasm"/>
    <property type="evidence" value="ECO:0007669"/>
    <property type="project" value="UniProtKB-SubCell"/>
</dbReference>
<evidence type="ECO:0000256" key="10">
    <source>
        <dbReference type="ARBA" id="ARBA00023004"/>
    </source>
</evidence>
<feature type="binding site" evidence="15">
    <location>
        <position position="145"/>
    </location>
    <ligand>
        <name>S-adenosyl-L-methionine</name>
        <dbReference type="ChEBI" id="CHEBI:59789"/>
        <label>1</label>
    </ligand>
</feature>
<evidence type="ECO:0000256" key="14">
    <source>
        <dbReference type="PIRNR" id="PIRNR000167"/>
    </source>
</evidence>
<feature type="binding site" evidence="16">
    <location>
        <position position="68"/>
    </location>
    <ligand>
        <name>[4Fe-4S] cluster</name>
        <dbReference type="ChEBI" id="CHEBI:49883"/>
        <note>4Fe-4S-S-AdoMet</note>
    </ligand>
</feature>
<dbReference type="SMART" id="SM00729">
    <property type="entry name" value="Elp3"/>
    <property type="match status" value="1"/>
</dbReference>